<evidence type="ECO:0000256" key="5">
    <source>
        <dbReference type="ARBA" id="ARBA00023002"/>
    </source>
</evidence>
<evidence type="ECO:0000256" key="4">
    <source>
        <dbReference type="ARBA" id="ARBA00022723"/>
    </source>
</evidence>
<dbReference type="OrthoDB" id="983542at2759"/>
<dbReference type="AlphaFoldDB" id="A0A1Y1IAC0"/>
<evidence type="ECO:0000313" key="11">
    <source>
        <dbReference type="EMBL" id="GAQ87870.1"/>
    </source>
</evidence>
<dbReference type="PROSITE" id="PS51410">
    <property type="entry name" value="BH4_AAA_HYDROXYL_2"/>
    <property type="match status" value="1"/>
</dbReference>
<dbReference type="InterPro" id="IPR019774">
    <property type="entry name" value="Aromatic-AA_hydroxylase_C"/>
</dbReference>
<evidence type="ECO:0000256" key="3">
    <source>
        <dbReference type="ARBA" id="ARBA00011995"/>
    </source>
</evidence>
<dbReference type="PRINTS" id="PR00372">
    <property type="entry name" value="FYWHYDRXLASE"/>
</dbReference>
<proteinExistence type="inferred from homology"/>
<keyword evidence="7" id="KW-0503">Monooxygenase</keyword>
<dbReference type="PROSITE" id="PS00367">
    <property type="entry name" value="BH4_AAA_HYDROXYL_1"/>
    <property type="match status" value="1"/>
</dbReference>
<dbReference type="Proteomes" id="UP000054558">
    <property type="component" value="Unassembled WGS sequence"/>
</dbReference>
<sequence length="373" mass="42387">MKELRRPALLENHPGLLFGLKSCDDWRPRFHSHAREVCWQQRASTAARALTAAPPAPSPEKEASKADAWSSTRIPKSINEISNGENILGFGANLSADHPGYNDEEYKRRRMQIVELAKQHVPGQPVPYVEYTPAETAVWGEVLTKLEKLYPDFACKQFLDTFSLFNFRPDRVPQLQDMSEVLQQRTGWTIRPVAGLLHPRDFLNGLAFRTFHSTQYIRHGSNPMYTPEPDICHELLGHVPMLADPAFADMAYSIGLASLGASKEDCWHLTKLYWYTVEFGVIKEGEQLKAFGAGILSSFGELEWFQHGKGDQRPVFEPLDPFGKLTKMSYKDGFQKKYYVADSFEDLSAKIKEYATYLHNKNKVTSLDLSILQ</sequence>
<dbReference type="STRING" id="105231.A0A1Y1IAC0"/>
<reference evidence="11 12" key="1">
    <citation type="journal article" date="2014" name="Nat. Commun.">
        <title>Klebsormidium flaccidum genome reveals primary factors for plant terrestrial adaptation.</title>
        <authorList>
            <person name="Hori K."/>
            <person name="Maruyama F."/>
            <person name="Fujisawa T."/>
            <person name="Togashi T."/>
            <person name="Yamamoto N."/>
            <person name="Seo M."/>
            <person name="Sato S."/>
            <person name="Yamada T."/>
            <person name="Mori H."/>
            <person name="Tajima N."/>
            <person name="Moriyama T."/>
            <person name="Ikeuchi M."/>
            <person name="Watanabe M."/>
            <person name="Wada H."/>
            <person name="Kobayashi K."/>
            <person name="Saito M."/>
            <person name="Masuda T."/>
            <person name="Sasaki-Sekimoto Y."/>
            <person name="Mashiguchi K."/>
            <person name="Awai K."/>
            <person name="Shimojima M."/>
            <person name="Masuda S."/>
            <person name="Iwai M."/>
            <person name="Nobusawa T."/>
            <person name="Narise T."/>
            <person name="Kondo S."/>
            <person name="Saito H."/>
            <person name="Sato R."/>
            <person name="Murakawa M."/>
            <person name="Ihara Y."/>
            <person name="Oshima-Yamada Y."/>
            <person name="Ohtaka K."/>
            <person name="Satoh M."/>
            <person name="Sonobe K."/>
            <person name="Ishii M."/>
            <person name="Ohtani R."/>
            <person name="Kanamori-Sato M."/>
            <person name="Honoki R."/>
            <person name="Miyazaki D."/>
            <person name="Mochizuki H."/>
            <person name="Umetsu J."/>
            <person name="Higashi K."/>
            <person name="Shibata D."/>
            <person name="Kamiya Y."/>
            <person name="Sato N."/>
            <person name="Nakamura Y."/>
            <person name="Tabata S."/>
            <person name="Ida S."/>
            <person name="Kurokawa K."/>
            <person name="Ohta H."/>
        </authorList>
    </citation>
    <scope>NUCLEOTIDE SEQUENCE [LARGE SCALE GENOMIC DNA]</scope>
    <source>
        <strain evidence="11 12">NIES-2285</strain>
    </source>
</reference>
<evidence type="ECO:0000259" key="10">
    <source>
        <dbReference type="PROSITE" id="PS51410"/>
    </source>
</evidence>
<dbReference type="OMA" id="FHDEVYR"/>
<keyword evidence="12" id="KW-1185">Reference proteome</keyword>
<protein>
    <recommendedName>
        <fullName evidence="3">phenylalanine 4-monooxygenase</fullName>
        <ecNumber evidence="3">1.14.16.1</ecNumber>
    </recommendedName>
</protein>
<dbReference type="InterPro" id="IPR036329">
    <property type="entry name" value="Aro-AA_hydroxylase_C_sf"/>
</dbReference>
<keyword evidence="5" id="KW-0560">Oxidoreductase</keyword>
<dbReference type="GO" id="GO:0004497">
    <property type="term" value="F:monooxygenase activity"/>
    <property type="evidence" value="ECO:0000318"/>
    <property type="project" value="GO_Central"/>
</dbReference>
<keyword evidence="6 8" id="KW-0408">Iron</keyword>
<organism evidence="11 12">
    <name type="scientific">Klebsormidium nitens</name>
    <name type="common">Green alga</name>
    <name type="synonym">Ulothrix nitens</name>
    <dbReference type="NCBI Taxonomy" id="105231"/>
    <lineage>
        <taxon>Eukaryota</taxon>
        <taxon>Viridiplantae</taxon>
        <taxon>Streptophyta</taxon>
        <taxon>Klebsormidiophyceae</taxon>
        <taxon>Klebsormidiales</taxon>
        <taxon>Klebsormidiaceae</taxon>
        <taxon>Klebsormidium</taxon>
    </lineage>
</organism>
<evidence type="ECO:0000256" key="6">
    <source>
        <dbReference type="ARBA" id="ARBA00023004"/>
    </source>
</evidence>
<dbReference type="PANTHER" id="PTHR11473">
    <property type="entry name" value="AROMATIC AMINO ACID HYDROXYLASE"/>
    <property type="match status" value="1"/>
</dbReference>
<feature type="region of interest" description="Disordered" evidence="9">
    <location>
        <begin position="49"/>
        <end position="70"/>
    </location>
</feature>
<evidence type="ECO:0000256" key="1">
    <source>
        <dbReference type="ARBA" id="ARBA00001954"/>
    </source>
</evidence>
<evidence type="ECO:0000256" key="9">
    <source>
        <dbReference type="SAM" id="MobiDB-lite"/>
    </source>
</evidence>
<accession>A0A1Y1IAC0</accession>
<dbReference type="GO" id="GO:0004505">
    <property type="term" value="F:phenylalanine 4-monooxygenase activity"/>
    <property type="evidence" value="ECO:0007669"/>
    <property type="project" value="UniProtKB-EC"/>
</dbReference>
<evidence type="ECO:0000256" key="8">
    <source>
        <dbReference type="PIRSR" id="PIRSR601273-2"/>
    </source>
</evidence>
<dbReference type="EMBL" id="DF237333">
    <property type="protein sequence ID" value="GAQ87870.1"/>
    <property type="molecule type" value="Genomic_DNA"/>
</dbReference>
<dbReference type="GO" id="GO:0005506">
    <property type="term" value="F:iron ion binding"/>
    <property type="evidence" value="ECO:0007669"/>
    <property type="project" value="InterPro"/>
</dbReference>
<comment type="similarity">
    <text evidence="2">Belongs to the biopterin-dependent aromatic amino acid hydroxylase family.</text>
</comment>
<dbReference type="Gene3D" id="1.10.800.10">
    <property type="entry name" value="Aromatic amino acid hydroxylase"/>
    <property type="match status" value="1"/>
</dbReference>
<dbReference type="EC" id="1.14.16.1" evidence="3"/>
<evidence type="ECO:0000256" key="7">
    <source>
        <dbReference type="ARBA" id="ARBA00023033"/>
    </source>
</evidence>
<name>A0A1Y1IAC0_KLENI</name>
<gene>
    <name evidence="11" type="ORF">KFL_003840020</name>
</gene>
<dbReference type="Pfam" id="PF00351">
    <property type="entry name" value="Biopterin_H"/>
    <property type="match status" value="1"/>
</dbReference>
<feature type="binding site" evidence="8">
    <location>
        <position position="238"/>
    </location>
    <ligand>
        <name>Fe cation</name>
        <dbReference type="ChEBI" id="CHEBI:24875"/>
    </ligand>
</feature>
<comment type="cofactor">
    <cofactor evidence="1 8">
        <name>Fe(2+)</name>
        <dbReference type="ChEBI" id="CHEBI:29033"/>
    </cofactor>
</comment>
<feature type="binding site" evidence="8">
    <location>
        <position position="278"/>
    </location>
    <ligand>
        <name>Fe cation</name>
        <dbReference type="ChEBI" id="CHEBI:24875"/>
    </ligand>
</feature>
<dbReference type="InterPro" id="IPR036951">
    <property type="entry name" value="ArAA_hydroxylase_sf"/>
</dbReference>
<evidence type="ECO:0000313" key="12">
    <source>
        <dbReference type="Proteomes" id="UP000054558"/>
    </source>
</evidence>
<feature type="binding site" evidence="8">
    <location>
        <position position="233"/>
    </location>
    <ligand>
        <name>Fe cation</name>
        <dbReference type="ChEBI" id="CHEBI:24875"/>
    </ligand>
</feature>
<evidence type="ECO:0000256" key="2">
    <source>
        <dbReference type="ARBA" id="ARBA00009712"/>
    </source>
</evidence>
<dbReference type="InterPro" id="IPR018301">
    <property type="entry name" value="ArAA_hydroxylase_Fe/CU_BS"/>
</dbReference>
<dbReference type="SUPFAM" id="SSF56534">
    <property type="entry name" value="Aromatic aminoacid monoxygenases, catalytic and oligomerization domains"/>
    <property type="match status" value="1"/>
</dbReference>
<keyword evidence="4 8" id="KW-0479">Metal-binding</keyword>
<feature type="domain" description="Biopterin-dependent aromatic amino acid hydroxylase family profile" evidence="10">
    <location>
        <begin position="59"/>
        <end position="373"/>
    </location>
</feature>
<dbReference type="PANTHER" id="PTHR11473:SF24">
    <property type="entry name" value="PHENYLALANINE-4-HYDROXYLASE"/>
    <property type="match status" value="1"/>
</dbReference>
<dbReference type="InterPro" id="IPR001273">
    <property type="entry name" value="ArAA_hydroxylase"/>
</dbReference>